<feature type="non-terminal residue" evidence="12">
    <location>
        <position position="225"/>
    </location>
</feature>
<sequence length="225" mass="21994">GATTYVTVLAAGVFTSLSPCTLSVLPLTIGYIGGYGGGGGAGEAPSAEERAKTVRVASVAFAGGLASTLAALGVVAASFGAAYGQGLGDGLPTAAAALAVAMGLNLLDVVEVSFPSFGANFDPKSVRVSPVLQAYIAGAVFALAASPCATPILATLLAYAASSGDPLSGGTLLLTYTSGYVAPLLFAATATDGLKSVMALREKSAWVNPTSGFLLVAGGTYAFLS</sequence>
<dbReference type="HOGENOM" id="CLU_053225_0_1_1"/>
<keyword evidence="9 10" id="KW-0472">Membrane</keyword>
<dbReference type="PANTHER" id="PTHR31272">
    <property type="entry name" value="CYTOCHROME C-TYPE BIOGENESIS PROTEIN HI_1454-RELATED"/>
    <property type="match status" value="1"/>
</dbReference>
<keyword evidence="4" id="KW-0150">Chloroplast</keyword>
<dbReference type="PANTHER" id="PTHR31272:SF6">
    <property type="entry name" value="CYTOCHROME C-TYPE BIOGENESIS CCDA-LIKE CHLOROPLASTIC PROTEIN"/>
    <property type="match status" value="1"/>
</dbReference>
<name>A4S190_OSTLU</name>
<feature type="domain" description="Cytochrome C biogenesis protein transmembrane" evidence="11">
    <location>
        <begin position="4"/>
        <end position="192"/>
    </location>
</feature>
<evidence type="ECO:0000313" key="12">
    <source>
        <dbReference type="EMBL" id="ABO97616.1"/>
    </source>
</evidence>
<evidence type="ECO:0000256" key="7">
    <source>
        <dbReference type="ARBA" id="ARBA00022748"/>
    </source>
</evidence>
<gene>
    <name evidence="12" type="primary">CCDA</name>
    <name evidence="12" type="ORF">OSTLU_10432</name>
</gene>
<dbReference type="GO" id="GO:0009507">
    <property type="term" value="C:chloroplast"/>
    <property type="evidence" value="ECO:0007669"/>
    <property type="project" value="UniProtKB-SubCell"/>
</dbReference>
<keyword evidence="7" id="KW-0201">Cytochrome c-type biogenesis</keyword>
<evidence type="ECO:0000256" key="10">
    <source>
        <dbReference type="SAM" id="Phobius"/>
    </source>
</evidence>
<feature type="non-terminal residue" evidence="12">
    <location>
        <position position="1"/>
    </location>
</feature>
<accession>A4S190</accession>
<dbReference type="InterPro" id="IPR003834">
    <property type="entry name" value="Cyt_c_assmbl_TM_dom"/>
</dbReference>
<keyword evidence="13" id="KW-1185">Reference proteome</keyword>
<dbReference type="OMA" id="CYAIGHC"/>
<keyword evidence="8 10" id="KW-1133">Transmembrane helix</keyword>
<evidence type="ECO:0000256" key="3">
    <source>
        <dbReference type="ARBA" id="ARBA00006143"/>
    </source>
</evidence>
<feature type="transmembrane region" description="Helical" evidence="10">
    <location>
        <begin position="59"/>
        <end position="82"/>
    </location>
</feature>
<feature type="transmembrane region" description="Helical" evidence="10">
    <location>
        <begin position="135"/>
        <end position="161"/>
    </location>
</feature>
<dbReference type="GeneID" id="5003273"/>
<comment type="similarity">
    <text evidence="3">Belongs to the DsbD family.</text>
</comment>
<dbReference type="KEGG" id="olu:OSTLU_10432"/>
<dbReference type="STRING" id="436017.A4S190"/>
<evidence type="ECO:0000256" key="1">
    <source>
        <dbReference type="ARBA" id="ARBA00004141"/>
    </source>
</evidence>
<keyword evidence="5" id="KW-0934">Plastid</keyword>
<feature type="transmembrane region" description="Helical" evidence="10">
    <location>
        <begin position="173"/>
        <end position="194"/>
    </location>
</feature>
<feature type="transmembrane region" description="Helical" evidence="10">
    <location>
        <begin position="94"/>
        <end position="114"/>
    </location>
</feature>
<proteinExistence type="inferred from homology"/>
<evidence type="ECO:0000256" key="4">
    <source>
        <dbReference type="ARBA" id="ARBA00022528"/>
    </source>
</evidence>
<evidence type="ECO:0000259" key="11">
    <source>
        <dbReference type="Pfam" id="PF02683"/>
    </source>
</evidence>
<evidence type="ECO:0000256" key="8">
    <source>
        <dbReference type="ARBA" id="ARBA00022989"/>
    </source>
</evidence>
<dbReference type="Pfam" id="PF02683">
    <property type="entry name" value="DsbD_TM"/>
    <property type="match status" value="1"/>
</dbReference>
<dbReference type="Proteomes" id="UP000001568">
    <property type="component" value="Chromosome 8"/>
</dbReference>
<evidence type="ECO:0000256" key="5">
    <source>
        <dbReference type="ARBA" id="ARBA00022640"/>
    </source>
</evidence>
<keyword evidence="6 10" id="KW-0812">Transmembrane</keyword>
<organism evidence="12 13">
    <name type="scientific">Ostreococcus lucimarinus (strain CCE9901)</name>
    <dbReference type="NCBI Taxonomy" id="436017"/>
    <lineage>
        <taxon>Eukaryota</taxon>
        <taxon>Viridiplantae</taxon>
        <taxon>Chlorophyta</taxon>
        <taxon>Mamiellophyceae</taxon>
        <taxon>Mamiellales</taxon>
        <taxon>Bathycoccaceae</taxon>
        <taxon>Ostreococcus</taxon>
    </lineage>
</organism>
<reference evidence="12 13" key="1">
    <citation type="journal article" date="2007" name="Proc. Natl. Acad. Sci. U.S.A.">
        <title>The tiny eukaryote Ostreococcus provides genomic insights into the paradox of plankton speciation.</title>
        <authorList>
            <person name="Palenik B."/>
            <person name="Grimwood J."/>
            <person name="Aerts A."/>
            <person name="Rouze P."/>
            <person name="Salamov A."/>
            <person name="Putnam N."/>
            <person name="Dupont C."/>
            <person name="Jorgensen R."/>
            <person name="Derelle E."/>
            <person name="Rombauts S."/>
            <person name="Zhou K."/>
            <person name="Otillar R."/>
            <person name="Merchant S.S."/>
            <person name="Podell S."/>
            <person name="Gaasterland T."/>
            <person name="Napoli C."/>
            <person name="Gendler K."/>
            <person name="Manuell A."/>
            <person name="Tai V."/>
            <person name="Vallon O."/>
            <person name="Piganeau G."/>
            <person name="Jancek S."/>
            <person name="Heijde M."/>
            <person name="Jabbari K."/>
            <person name="Bowler C."/>
            <person name="Lohr M."/>
            <person name="Robbens S."/>
            <person name="Werner G."/>
            <person name="Dubchak I."/>
            <person name="Pazour G.J."/>
            <person name="Ren Q."/>
            <person name="Paulsen I."/>
            <person name="Delwiche C."/>
            <person name="Schmutz J."/>
            <person name="Rokhsar D."/>
            <person name="Van de Peer Y."/>
            <person name="Moreau H."/>
            <person name="Grigoriev I.V."/>
        </authorList>
    </citation>
    <scope>NUCLEOTIDE SEQUENCE [LARGE SCALE GENOMIC DNA]</scope>
    <source>
        <strain evidence="12 13">CCE9901</strain>
    </source>
</reference>
<evidence type="ECO:0000313" key="13">
    <source>
        <dbReference type="Proteomes" id="UP000001568"/>
    </source>
</evidence>
<dbReference type="InterPro" id="IPR051790">
    <property type="entry name" value="Cytochrome_c-biogenesis_DsbD"/>
</dbReference>
<dbReference type="OrthoDB" id="40974at2759"/>
<dbReference type="RefSeq" id="XP_001419323.1">
    <property type="nucleotide sequence ID" value="XM_001419286.1"/>
</dbReference>
<dbReference type="EMBL" id="CP000588">
    <property type="protein sequence ID" value="ABO97616.1"/>
    <property type="molecule type" value="Genomic_DNA"/>
</dbReference>
<evidence type="ECO:0000256" key="6">
    <source>
        <dbReference type="ARBA" id="ARBA00022692"/>
    </source>
</evidence>
<comment type="subcellular location">
    <subcellularLocation>
        <location evidence="1">Membrane</location>
        <topology evidence="1">Multi-pass membrane protein</topology>
    </subcellularLocation>
    <subcellularLocation>
        <location evidence="2">Plastid</location>
        <location evidence="2">Chloroplast</location>
    </subcellularLocation>
</comment>
<dbReference type="eggNOG" id="ENOG502QR2K">
    <property type="taxonomic scope" value="Eukaryota"/>
</dbReference>
<dbReference type="GO" id="GO:0016020">
    <property type="term" value="C:membrane"/>
    <property type="evidence" value="ECO:0007669"/>
    <property type="project" value="UniProtKB-SubCell"/>
</dbReference>
<dbReference type="Gramene" id="ABO97616">
    <property type="protein sequence ID" value="ABO97616"/>
    <property type="gene ID" value="OSTLU_10432"/>
</dbReference>
<feature type="transmembrane region" description="Helical" evidence="10">
    <location>
        <begin position="206"/>
        <end position="224"/>
    </location>
</feature>
<dbReference type="AlphaFoldDB" id="A4S190"/>
<dbReference type="GO" id="GO:0017004">
    <property type="term" value="P:cytochrome complex assembly"/>
    <property type="evidence" value="ECO:0007669"/>
    <property type="project" value="UniProtKB-KW"/>
</dbReference>
<evidence type="ECO:0000256" key="2">
    <source>
        <dbReference type="ARBA" id="ARBA00004229"/>
    </source>
</evidence>
<evidence type="ECO:0000256" key="9">
    <source>
        <dbReference type="ARBA" id="ARBA00023136"/>
    </source>
</evidence>
<protein>
    <recommendedName>
        <fullName evidence="11">Cytochrome C biogenesis protein transmembrane domain-containing protein</fullName>
    </recommendedName>
</protein>